<evidence type="ECO:0000313" key="3">
    <source>
        <dbReference type="Proteomes" id="UP000053558"/>
    </source>
</evidence>
<dbReference type="RefSeq" id="XP_007767552.1">
    <property type="nucleotide sequence ID" value="XM_007769362.1"/>
</dbReference>
<reference evidence="3" key="1">
    <citation type="journal article" date="2012" name="Science">
        <title>The Paleozoic origin of enzymatic lignin decomposition reconstructed from 31 fungal genomes.</title>
        <authorList>
            <person name="Floudas D."/>
            <person name="Binder M."/>
            <person name="Riley R."/>
            <person name="Barry K."/>
            <person name="Blanchette R.A."/>
            <person name="Henrissat B."/>
            <person name="Martinez A.T."/>
            <person name="Otillar R."/>
            <person name="Spatafora J.W."/>
            <person name="Yadav J.S."/>
            <person name="Aerts A."/>
            <person name="Benoit I."/>
            <person name="Boyd A."/>
            <person name="Carlson A."/>
            <person name="Copeland A."/>
            <person name="Coutinho P.M."/>
            <person name="de Vries R.P."/>
            <person name="Ferreira P."/>
            <person name="Findley K."/>
            <person name="Foster B."/>
            <person name="Gaskell J."/>
            <person name="Glotzer D."/>
            <person name="Gorecki P."/>
            <person name="Heitman J."/>
            <person name="Hesse C."/>
            <person name="Hori C."/>
            <person name="Igarashi K."/>
            <person name="Jurgens J.A."/>
            <person name="Kallen N."/>
            <person name="Kersten P."/>
            <person name="Kohler A."/>
            <person name="Kuees U."/>
            <person name="Kumar T.K.A."/>
            <person name="Kuo A."/>
            <person name="LaButti K."/>
            <person name="Larrondo L.F."/>
            <person name="Lindquist E."/>
            <person name="Ling A."/>
            <person name="Lombard V."/>
            <person name="Lucas S."/>
            <person name="Lundell T."/>
            <person name="Martin R."/>
            <person name="McLaughlin D.J."/>
            <person name="Morgenstern I."/>
            <person name="Morin E."/>
            <person name="Murat C."/>
            <person name="Nagy L.G."/>
            <person name="Nolan M."/>
            <person name="Ohm R.A."/>
            <person name="Patyshakuliyeva A."/>
            <person name="Rokas A."/>
            <person name="Ruiz-Duenas F.J."/>
            <person name="Sabat G."/>
            <person name="Salamov A."/>
            <person name="Samejima M."/>
            <person name="Schmutz J."/>
            <person name="Slot J.C."/>
            <person name="St John F."/>
            <person name="Stenlid J."/>
            <person name="Sun H."/>
            <person name="Sun S."/>
            <person name="Syed K."/>
            <person name="Tsang A."/>
            <person name="Wiebenga A."/>
            <person name="Young D."/>
            <person name="Pisabarro A."/>
            <person name="Eastwood D.C."/>
            <person name="Martin F."/>
            <person name="Cullen D."/>
            <person name="Grigoriev I.V."/>
            <person name="Hibbett D.S."/>
        </authorList>
    </citation>
    <scope>NUCLEOTIDE SEQUENCE [LARGE SCALE GENOMIC DNA]</scope>
    <source>
        <strain evidence="3">RWD-64-598 SS2</strain>
    </source>
</reference>
<proteinExistence type="predicted"/>
<dbReference type="AlphaFoldDB" id="A0A5M3MR44"/>
<feature type="region of interest" description="Disordered" evidence="1">
    <location>
        <begin position="1"/>
        <end position="94"/>
    </location>
</feature>
<accession>A0A5M3MR44</accession>
<evidence type="ECO:0000256" key="1">
    <source>
        <dbReference type="SAM" id="MobiDB-lite"/>
    </source>
</evidence>
<comment type="caution">
    <text evidence="2">The sequence shown here is derived from an EMBL/GenBank/DDBJ whole genome shotgun (WGS) entry which is preliminary data.</text>
</comment>
<keyword evidence="3" id="KW-1185">Reference proteome</keyword>
<organism evidence="2 3">
    <name type="scientific">Coniophora puteana (strain RWD-64-598)</name>
    <name type="common">Brown rot fungus</name>
    <dbReference type="NCBI Taxonomy" id="741705"/>
    <lineage>
        <taxon>Eukaryota</taxon>
        <taxon>Fungi</taxon>
        <taxon>Dikarya</taxon>
        <taxon>Basidiomycota</taxon>
        <taxon>Agaricomycotina</taxon>
        <taxon>Agaricomycetes</taxon>
        <taxon>Agaricomycetidae</taxon>
        <taxon>Boletales</taxon>
        <taxon>Coniophorineae</taxon>
        <taxon>Coniophoraceae</taxon>
        <taxon>Coniophora</taxon>
    </lineage>
</organism>
<evidence type="ECO:0000313" key="2">
    <source>
        <dbReference type="EMBL" id="EIW81652.1"/>
    </source>
</evidence>
<sequence length="354" mass="39046">MAHTPYLRSPANSLISVSESLNTPAPSESPYSASPSSRDVAPPSSTDGAPTPSSKVTPPSPMEDSRSPEHPTRPFFWACNPGTPEFPAQPPPPPTTLHTFASLSKKPAYALNCSCSHFNIHMQGNSTKSEVVTACVGQCCLDLISETVVDIFTKSPDYHIDFQDMVQVAVRRELLDITNNKDFTSNALGRRCITRTRWPERGSLLPITHVVIQMFSHLSTACRSASEPRSNDIEYTNTRTVNEEHFPYGIIPPDGVINRNLNGTFQDLVEGLPTRTVKLLPSVKATYIMPHAPSEPLYYWVPFGYAIGVFSNPDIYYSVWSGGRGSEGHEVFSLEEAFEAMEDALREGRFGLIH</sequence>
<dbReference type="GeneID" id="19203017"/>
<feature type="compositionally biased region" description="Basic and acidic residues" evidence="1">
    <location>
        <begin position="63"/>
        <end position="72"/>
    </location>
</feature>
<dbReference type="KEGG" id="cput:CONPUDRAFT_152575"/>
<feature type="compositionally biased region" description="Low complexity" evidence="1">
    <location>
        <begin position="24"/>
        <end position="37"/>
    </location>
</feature>
<name>A0A5M3MR44_CONPW</name>
<feature type="compositionally biased region" description="Polar residues" evidence="1">
    <location>
        <begin position="10"/>
        <end position="23"/>
    </location>
</feature>
<gene>
    <name evidence="2" type="ORF">CONPUDRAFT_152575</name>
</gene>
<protein>
    <submittedName>
        <fullName evidence="2">Uncharacterized protein</fullName>
    </submittedName>
</protein>
<dbReference type="EMBL" id="JH711577">
    <property type="protein sequence ID" value="EIW81652.1"/>
    <property type="molecule type" value="Genomic_DNA"/>
</dbReference>
<dbReference type="Proteomes" id="UP000053558">
    <property type="component" value="Unassembled WGS sequence"/>
</dbReference>